<keyword evidence="8" id="KW-1185">Reference proteome</keyword>
<evidence type="ECO:0000256" key="1">
    <source>
        <dbReference type="ARBA" id="ARBA00004651"/>
    </source>
</evidence>
<proteinExistence type="predicted"/>
<keyword evidence="5 6" id="KW-0472">Membrane</keyword>
<dbReference type="STRING" id="649638.Trad_2294"/>
<evidence type="ECO:0000256" key="4">
    <source>
        <dbReference type="ARBA" id="ARBA00022989"/>
    </source>
</evidence>
<dbReference type="RefSeq" id="WP_013178767.1">
    <property type="nucleotide sequence ID" value="NC_014221.1"/>
</dbReference>
<dbReference type="CDD" id="cd06579">
    <property type="entry name" value="TM_PBP1_transp_AraH_like"/>
    <property type="match status" value="1"/>
</dbReference>
<name>D7CSI4_TRURR</name>
<sequence>MTDTTPQTAPGRRFDPKTLLQLTLFGLLALLWLVLALATDTFFTEQNISNLVRQTSIGALVAFGQTFVIITAGIDLSVGAVVGLSGVVLALLLQAGVPLPLAIVLTLLLGAVVGIYHGFGIYNLGLPPFIMTLASLVGLRGVALLITNGQSIGGLPRGFTNFSQVSFLGIPSLFWMVILVGVLAFVLLQRSRFGRYIYAVGSNREAARLSGVKIGRTIYLAYAVSATLAALAGILLASRISVGIPTAGTYYELDAIAASVIGGASLFGAEGSIIGSFIGALLLTTINNGSNLLGVNPFWQPIITGLIIVGVVYTDQLRKRRQA</sequence>
<dbReference type="KEGG" id="tra:Trad_2294"/>
<feature type="transmembrane region" description="Helical" evidence="6">
    <location>
        <begin position="298"/>
        <end position="314"/>
    </location>
</feature>
<reference evidence="7 8" key="2">
    <citation type="journal article" date="2011" name="Stand. Genomic Sci.">
        <title>Complete genome sequence of Truepera radiovictrix type strain (RQ-24).</title>
        <authorList>
            <person name="Ivanova N."/>
            <person name="Rohde C."/>
            <person name="Munk C."/>
            <person name="Nolan M."/>
            <person name="Lucas S."/>
            <person name="Del Rio T.G."/>
            <person name="Tice H."/>
            <person name="Deshpande S."/>
            <person name="Cheng J.F."/>
            <person name="Tapia R."/>
            <person name="Han C."/>
            <person name="Goodwin L."/>
            <person name="Pitluck S."/>
            <person name="Liolios K."/>
            <person name="Mavromatis K."/>
            <person name="Mikhailova N."/>
            <person name="Pati A."/>
            <person name="Chen A."/>
            <person name="Palaniappan K."/>
            <person name="Land M."/>
            <person name="Hauser L."/>
            <person name="Chang Y.J."/>
            <person name="Jeffries C.D."/>
            <person name="Brambilla E."/>
            <person name="Rohde M."/>
            <person name="Goker M."/>
            <person name="Tindall B.J."/>
            <person name="Woyke T."/>
            <person name="Bristow J."/>
            <person name="Eisen J.A."/>
            <person name="Markowitz V."/>
            <person name="Hugenholtz P."/>
            <person name="Kyrpides N.C."/>
            <person name="Klenk H.P."/>
            <person name="Lapidus A."/>
        </authorList>
    </citation>
    <scope>NUCLEOTIDE SEQUENCE [LARGE SCALE GENOMIC DNA]</scope>
    <source>
        <strain evidence="8">DSM 17093 / CIP 108686 / LMG 22925 / RQ-24</strain>
    </source>
</reference>
<dbReference type="PANTHER" id="PTHR32196">
    <property type="entry name" value="ABC TRANSPORTER PERMEASE PROTEIN YPHD-RELATED-RELATED"/>
    <property type="match status" value="1"/>
</dbReference>
<evidence type="ECO:0000256" key="6">
    <source>
        <dbReference type="SAM" id="Phobius"/>
    </source>
</evidence>
<feature type="transmembrane region" description="Helical" evidence="6">
    <location>
        <begin position="20"/>
        <end position="39"/>
    </location>
</feature>
<evidence type="ECO:0000256" key="3">
    <source>
        <dbReference type="ARBA" id="ARBA00022692"/>
    </source>
</evidence>
<evidence type="ECO:0000256" key="5">
    <source>
        <dbReference type="ARBA" id="ARBA00023136"/>
    </source>
</evidence>
<feature type="transmembrane region" description="Helical" evidence="6">
    <location>
        <begin position="60"/>
        <end position="93"/>
    </location>
</feature>
<reference evidence="8" key="1">
    <citation type="submission" date="2010-05" db="EMBL/GenBank/DDBJ databases">
        <title>The complete genome of Truepera radiovictris DSM 17093.</title>
        <authorList>
            <consortium name="US DOE Joint Genome Institute (JGI-PGF)"/>
            <person name="Lucas S."/>
            <person name="Copeland A."/>
            <person name="Lapidus A."/>
            <person name="Glavina del Rio T."/>
            <person name="Dalin E."/>
            <person name="Tice H."/>
            <person name="Bruce D."/>
            <person name="Goodwin L."/>
            <person name="Pitluck S."/>
            <person name="Kyrpides N."/>
            <person name="Mavromatis K."/>
            <person name="Ovchinnikova G."/>
            <person name="Munk A.C."/>
            <person name="Detter J.C."/>
            <person name="Han C."/>
            <person name="Tapia R."/>
            <person name="Land M."/>
            <person name="Hauser L."/>
            <person name="Markowitz V."/>
            <person name="Cheng J.-F."/>
            <person name="Hugenholtz P."/>
            <person name="Woyke T."/>
            <person name="Wu D."/>
            <person name="Tindall B."/>
            <person name="Pomrenke H.G."/>
            <person name="Brambilla E."/>
            <person name="Klenk H.-P."/>
            <person name="Eisen J.A."/>
        </authorList>
    </citation>
    <scope>NUCLEOTIDE SEQUENCE [LARGE SCALE GENOMIC DNA]</scope>
    <source>
        <strain evidence="8">DSM 17093 / CIP 108686 / LMG 22925 / RQ-24</strain>
    </source>
</reference>
<keyword evidence="2" id="KW-1003">Cell membrane</keyword>
<feature type="transmembrane region" description="Helical" evidence="6">
    <location>
        <begin position="99"/>
        <end position="119"/>
    </location>
</feature>
<dbReference type="EMBL" id="CP002049">
    <property type="protein sequence ID" value="ADI15404.1"/>
    <property type="molecule type" value="Genomic_DNA"/>
</dbReference>
<organism evidence="7 8">
    <name type="scientific">Truepera radiovictrix (strain DSM 17093 / CIP 108686 / LMG 22925 / RQ-24)</name>
    <dbReference type="NCBI Taxonomy" id="649638"/>
    <lineage>
        <taxon>Bacteria</taxon>
        <taxon>Thermotogati</taxon>
        <taxon>Deinococcota</taxon>
        <taxon>Deinococci</taxon>
        <taxon>Trueperales</taxon>
        <taxon>Trueperaceae</taxon>
        <taxon>Truepera</taxon>
    </lineage>
</organism>
<keyword evidence="3 6" id="KW-0812">Transmembrane</keyword>
<evidence type="ECO:0000256" key="2">
    <source>
        <dbReference type="ARBA" id="ARBA00022475"/>
    </source>
</evidence>
<evidence type="ECO:0000313" key="8">
    <source>
        <dbReference type="Proteomes" id="UP000000379"/>
    </source>
</evidence>
<keyword evidence="4 6" id="KW-1133">Transmembrane helix</keyword>
<comment type="subcellular location">
    <subcellularLocation>
        <location evidence="1">Cell membrane</location>
        <topology evidence="1">Multi-pass membrane protein</topology>
    </subcellularLocation>
</comment>
<dbReference type="OrthoDB" id="7828036at2"/>
<gene>
    <name evidence="7" type="ordered locus">Trad_2294</name>
</gene>
<dbReference type="InterPro" id="IPR001851">
    <property type="entry name" value="ABC_transp_permease"/>
</dbReference>
<dbReference type="GO" id="GO:0022857">
    <property type="term" value="F:transmembrane transporter activity"/>
    <property type="evidence" value="ECO:0007669"/>
    <property type="project" value="InterPro"/>
</dbReference>
<dbReference type="GO" id="GO:0005886">
    <property type="term" value="C:plasma membrane"/>
    <property type="evidence" value="ECO:0007669"/>
    <property type="project" value="UniProtKB-SubCell"/>
</dbReference>
<dbReference type="HOGENOM" id="CLU_028880_2_2_0"/>
<dbReference type="Pfam" id="PF02653">
    <property type="entry name" value="BPD_transp_2"/>
    <property type="match status" value="1"/>
</dbReference>
<dbReference type="Proteomes" id="UP000000379">
    <property type="component" value="Chromosome"/>
</dbReference>
<feature type="transmembrane region" description="Helical" evidence="6">
    <location>
        <begin position="126"/>
        <end position="146"/>
    </location>
</feature>
<feature type="transmembrane region" description="Helical" evidence="6">
    <location>
        <begin position="166"/>
        <end position="188"/>
    </location>
</feature>
<dbReference type="AlphaFoldDB" id="D7CSI4"/>
<accession>D7CSI4</accession>
<feature type="transmembrane region" description="Helical" evidence="6">
    <location>
        <begin position="218"/>
        <end position="237"/>
    </location>
</feature>
<protein>
    <submittedName>
        <fullName evidence="7">Inner-membrane translocator</fullName>
    </submittedName>
</protein>
<dbReference type="eggNOG" id="COG1172">
    <property type="taxonomic scope" value="Bacteria"/>
</dbReference>
<evidence type="ECO:0000313" key="7">
    <source>
        <dbReference type="EMBL" id="ADI15404.1"/>
    </source>
</evidence>